<dbReference type="InterPro" id="IPR050484">
    <property type="entry name" value="Transf_Hexapept/Carb_Anhydrase"/>
</dbReference>
<dbReference type="PANTHER" id="PTHR13061:SF29">
    <property type="entry name" value="GAMMA CARBONIC ANHYDRASE-LIKE 1, MITOCHONDRIAL-RELATED"/>
    <property type="match status" value="1"/>
</dbReference>
<accession>A0ABV9CL41</accession>
<protein>
    <submittedName>
        <fullName evidence="1">Gamma carbonic anhydrase family protein</fullName>
    </submittedName>
</protein>
<keyword evidence="2" id="KW-1185">Reference proteome</keyword>
<dbReference type="InterPro" id="IPR047324">
    <property type="entry name" value="LbH_gamma_CA-like"/>
</dbReference>
<dbReference type="SUPFAM" id="SSF51161">
    <property type="entry name" value="Trimeric LpxA-like enzymes"/>
    <property type="match status" value="1"/>
</dbReference>
<gene>
    <name evidence="1" type="ORF">ACFO60_23590</name>
</gene>
<dbReference type="CDD" id="cd04645">
    <property type="entry name" value="LbH_gamma_CA_like"/>
    <property type="match status" value="1"/>
</dbReference>
<evidence type="ECO:0000313" key="2">
    <source>
        <dbReference type="Proteomes" id="UP001596004"/>
    </source>
</evidence>
<dbReference type="InterPro" id="IPR011004">
    <property type="entry name" value="Trimer_LpxA-like_sf"/>
</dbReference>
<evidence type="ECO:0000313" key="1">
    <source>
        <dbReference type="EMBL" id="MFC4533761.1"/>
    </source>
</evidence>
<name>A0ABV9CL41_9ACTN</name>
<dbReference type="RefSeq" id="WP_380843521.1">
    <property type="nucleotide sequence ID" value="NZ_JBHSFP010000017.1"/>
</dbReference>
<dbReference type="EMBL" id="JBHSFP010000017">
    <property type="protein sequence ID" value="MFC4533761.1"/>
    <property type="molecule type" value="Genomic_DNA"/>
</dbReference>
<dbReference type="Proteomes" id="UP001596004">
    <property type="component" value="Unassembled WGS sequence"/>
</dbReference>
<reference evidence="2" key="1">
    <citation type="journal article" date="2019" name="Int. J. Syst. Evol. Microbiol.">
        <title>The Global Catalogue of Microorganisms (GCM) 10K type strain sequencing project: providing services to taxonomists for standard genome sequencing and annotation.</title>
        <authorList>
            <consortium name="The Broad Institute Genomics Platform"/>
            <consortium name="The Broad Institute Genome Sequencing Center for Infectious Disease"/>
            <person name="Wu L."/>
            <person name="Ma J."/>
        </authorList>
    </citation>
    <scope>NUCLEOTIDE SEQUENCE [LARGE SCALE GENOMIC DNA]</scope>
    <source>
        <strain evidence="2">CGMCC 4.7132</strain>
    </source>
</reference>
<organism evidence="1 2">
    <name type="scientific">Sphaerisporangium dianthi</name>
    <dbReference type="NCBI Taxonomy" id="1436120"/>
    <lineage>
        <taxon>Bacteria</taxon>
        <taxon>Bacillati</taxon>
        <taxon>Actinomycetota</taxon>
        <taxon>Actinomycetes</taxon>
        <taxon>Streptosporangiales</taxon>
        <taxon>Streptosporangiaceae</taxon>
        <taxon>Sphaerisporangium</taxon>
    </lineage>
</organism>
<dbReference type="PANTHER" id="PTHR13061">
    <property type="entry name" value="DYNACTIN SUBUNIT P25"/>
    <property type="match status" value="1"/>
</dbReference>
<comment type="caution">
    <text evidence="1">The sequence shown here is derived from an EMBL/GenBank/DDBJ whole genome shotgun (WGS) entry which is preliminary data.</text>
</comment>
<proteinExistence type="predicted"/>
<dbReference type="Gene3D" id="2.160.10.10">
    <property type="entry name" value="Hexapeptide repeat proteins"/>
    <property type="match status" value="1"/>
</dbReference>
<sequence>MSERLLSGPGASAASPYIAALGDAVPVVHPEAYVAPTAVVVGRVRLGRGTSVWYGSVLRGDDEAIEVGDECNIQDLCCLHADPGLPAVLEDRVSLGHRAVVHGARVESGALVGIGATVLNGATIGAGSLVAAGCVVTPGKRIPAGVLVAGVPGKIVRELTEDDRATFARTPDNYMAKAARHRAAAPLPPVGP</sequence>